<dbReference type="CDD" id="cd02021">
    <property type="entry name" value="GntK"/>
    <property type="match status" value="1"/>
</dbReference>
<keyword evidence="7 10" id="KW-0067">ATP-binding</keyword>
<dbReference type="GO" id="GO:0046316">
    <property type="term" value="F:gluconokinase activity"/>
    <property type="evidence" value="ECO:0007669"/>
    <property type="project" value="UniProtKB-EC"/>
</dbReference>
<dbReference type="GO" id="GO:0019521">
    <property type="term" value="P:D-gluconate metabolic process"/>
    <property type="evidence" value="ECO:0007669"/>
    <property type="project" value="UniProtKB-KW"/>
</dbReference>
<keyword evidence="4 10" id="KW-0808">Transferase</keyword>
<evidence type="ECO:0000256" key="2">
    <source>
        <dbReference type="ARBA" id="ARBA00008420"/>
    </source>
</evidence>
<evidence type="ECO:0000256" key="7">
    <source>
        <dbReference type="ARBA" id="ARBA00022840"/>
    </source>
</evidence>
<dbReference type="EC" id="2.7.1.12" evidence="3 10"/>
<keyword evidence="6 10" id="KW-0418">Kinase</keyword>
<evidence type="ECO:0000256" key="10">
    <source>
        <dbReference type="RuleBase" id="RU363066"/>
    </source>
</evidence>
<comment type="pathway">
    <text evidence="1">Carbohydrate acid metabolism.</text>
</comment>
<dbReference type="NCBIfam" id="TIGR01313">
    <property type="entry name" value="therm_gnt_kin"/>
    <property type="match status" value="1"/>
</dbReference>
<sequence>MEPLHVVVMGVAGSGKTTVSAALAERLGWRIAEADEFHPASNIARMTAGIALTDADRWPWLCSIRDWMTGQARDGHSTVLTCSALKRSYRDLLSGAAGRVIFAHLDGDSALLAERMASRAGHFMPAGLLPSQLNTLEPLTVDELRAGSLRLDISESPERLVEAIAASLHPTDEPAQRAVVR</sequence>
<dbReference type="EMBL" id="CP163302">
    <property type="protein sequence ID" value="XDP45853.1"/>
    <property type="molecule type" value="Genomic_DNA"/>
</dbReference>
<name>A0AB39L4R7_9MICC</name>
<evidence type="ECO:0000256" key="9">
    <source>
        <dbReference type="ARBA" id="ARBA00048090"/>
    </source>
</evidence>
<comment type="similarity">
    <text evidence="2 10">Belongs to the gluconokinase GntK/GntV family.</text>
</comment>
<evidence type="ECO:0000256" key="4">
    <source>
        <dbReference type="ARBA" id="ARBA00022679"/>
    </source>
</evidence>
<comment type="catalytic activity">
    <reaction evidence="9 10">
        <text>D-gluconate + ATP = 6-phospho-D-gluconate + ADP + H(+)</text>
        <dbReference type="Rhea" id="RHEA:19433"/>
        <dbReference type="ChEBI" id="CHEBI:15378"/>
        <dbReference type="ChEBI" id="CHEBI:18391"/>
        <dbReference type="ChEBI" id="CHEBI:30616"/>
        <dbReference type="ChEBI" id="CHEBI:58759"/>
        <dbReference type="ChEBI" id="CHEBI:456216"/>
        <dbReference type="EC" id="2.7.1.12"/>
    </reaction>
</comment>
<evidence type="ECO:0000256" key="3">
    <source>
        <dbReference type="ARBA" id="ARBA00012054"/>
    </source>
</evidence>
<proteinExistence type="inferred from homology"/>
<dbReference type="KEGG" id="spue:AB5L97_02205"/>
<dbReference type="Pfam" id="PF13671">
    <property type="entry name" value="AAA_33"/>
    <property type="match status" value="1"/>
</dbReference>
<organism evidence="11">
    <name type="scientific">Sinomonas puerhi</name>
    <dbReference type="NCBI Taxonomy" id="3238584"/>
    <lineage>
        <taxon>Bacteria</taxon>
        <taxon>Bacillati</taxon>
        <taxon>Actinomycetota</taxon>
        <taxon>Actinomycetes</taxon>
        <taxon>Micrococcales</taxon>
        <taxon>Micrococcaceae</taxon>
        <taxon>Sinomonas</taxon>
    </lineage>
</organism>
<reference evidence="11" key="1">
    <citation type="submission" date="2024-07" db="EMBL/GenBank/DDBJ databases">
        <authorList>
            <person name="fu j."/>
        </authorList>
    </citation>
    <scope>NUCLEOTIDE SEQUENCE</scope>
    <source>
        <strain evidence="11">P10A9</strain>
    </source>
</reference>
<evidence type="ECO:0000313" key="11">
    <source>
        <dbReference type="EMBL" id="XDP45853.1"/>
    </source>
</evidence>
<evidence type="ECO:0000256" key="6">
    <source>
        <dbReference type="ARBA" id="ARBA00022777"/>
    </source>
</evidence>
<protein>
    <recommendedName>
        <fullName evidence="3 10">Gluconokinase</fullName>
        <ecNumber evidence="3 10">2.7.1.12</ecNumber>
    </recommendedName>
</protein>
<dbReference type="InterPro" id="IPR006001">
    <property type="entry name" value="Therm_gnt_kin"/>
</dbReference>
<dbReference type="InterPro" id="IPR027417">
    <property type="entry name" value="P-loop_NTPase"/>
</dbReference>
<gene>
    <name evidence="11" type="ORF">AB5L97_02205</name>
</gene>
<keyword evidence="5 10" id="KW-0547">Nucleotide-binding</keyword>
<dbReference type="GO" id="GO:0005524">
    <property type="term" value="F:ATP binding"/>
    <property type="evidence" value="ECO:0007669"/>
    <property type="project" value="UniProtKB-KW"/>
</dbReference>
<accession>A0AB39L4R7</accession>
<keyword evidence="8" id="KW-0311">Gluconate utilization</keyword>
<evidence type="ECO:0000256" key="1">
    <source>
        <dbReference type="ARBA" id="ARBA00004761"/>
    </source>
</evidence>
<dbReference type="Gene3D" id="3.40.50.300">
    <property type="entry name" value="P-loop containing nucleotide triphosphate hydrolases"/>
    <property type="match status" value="1"/>
</dbReference>
<dbReference type="GO" id="GO:0005737">
    <property type="term" value="C:cytoplasm"/>
    <property type="evidence" value="ECO:0007669"/>
    <property type="project" value="TreeGrafter"/>
</dbReference>
<dbReference type="PANTHER" id="PTHR43442:SF3">
    <property type="entry name" value="GLUCONOKINASE-RELATED"/>
    <property type="match status" value="1"/>
</dbReference>
<evidence type="ECO:0000256" key="5">
    <source>
        <dbReference type="ARBA" id="ARBA00022741"/>
    </source>
</evidence>
<dbReference type="SUPFAM" id="SSF52540">
    <property type="entry name" value="P-loop containing nucleoside triphosphate hydrolases"/>
    <property type="match status" value="1"/>
</dbReference>
<dbReference type="PANTHER" id="PTHR43442">
    <property type="entry name" value="GLUCONOKINASE-RELATED"/>
    <property type="match status" value="1"/>
</dbReference>
<dbReference type="FunFam" id="3.40.50.300:FF:000522">
    <property type="entry name" value="Gluconokinase"/>
    <property type="match status" value="1"/>
</dbReference>
<dbReference type="AlphaFoldDB" id="A0AB39L4R7"/>
<evidence type="ECO:0000256" key="8">
    <source>
        <dbReference type="ARBA" id="ARBA00023064"/>
    </source>
</evidence>
<dbReference type="RefSeq" id="WP_369046275.1">
    <property type="nucleotide sequence ID" value="NZ_CP163302.1"/>
</dbReference>